<evidence type="ECO:0000313" key="2">
    <source>
        <dbReference type="Proteomes" id="UP000005801"/>
    </source>
</evidence>
<accession>A6GI79</accession>
<sequence>MAAAPSTLAELGPRLRAVAEFVLPGQPMADLCCDHAYLATALVASGRVPRAIAGDLNAGPLAQAREGVAAAGLEGRVDLRLGDGAQVLTPGGVDGVATVTLAGIGAGLAGRLVAEGGRGGHLEGVARLVVQANDVFPRLGQLRVELASLGWQIVDERLALEARRIYVTLACAPLEAGTRRVYSERERDLGPVLGRGHDPLYGEWLTRERERVTRALAGMARSQGQGQSPARAPFEAWLARLDDELSRQPGRGSPSPGAGE</sequence>
<dbReference type="Gene3D" id="3.40.50.150">
    <property type="entry name" value="Vaccinia Virus protein VP39"/>
    <property type="match status" value="1"/>
</dbReference>
<dbReference type="STRING" id="391625.PPSIR1_27818"/>
<dbReference type="PIRSF" id="PIRSF018637">
    <property type="entry name" value="TrmK"/>
    <property type="match status" value="1"/>
</dbReference>
<name>A6GI79_9BACT</name>
<dbReference type="GO" id="GO:0160105">
    <property type="term" value="F:tRNA (adenine(22)-N1)-methyltransferase activity"/>
    <property type="evidence" value="ECO:0007669"/>
    <property type="project" value="InterPro"/>
</dbReference>
<dbReference type="Proteomes" id="UP000005801">
    <property type="component" value="Unassembled WGS sequence"/>
</dbReference>
<comment type="caution">
    <text evidence="1">The sequence shown here is derived from an EMBL/GenBank/DDBJ whole genome shotgun (WGS) entry which is preliminary data.</text>
</comment>
<dbReference type="PANTHER" id="PTHR38451:SF1">
    <property type="entry name" value="TRNA (ADENINE(22)-N(1))-METHYLTRANSFERASE"/>
    <property type="match status" value="1"/>
</dbReference>
<organism evidence="1 2">
    <name type="scientific">Plesiocystis pacifica SIR-1</name>
    <dbReference type="NCBI Taxonomy" id="391625"/>
    <lineage>
        <taxon>Bacteria</taxon>
        <taxon>Pseudomonadati</taxon>
        <taxon>Myxococcota</taxon>
        <taxon>Polyangia</taxon>
        <taxon>Nannocystales</taxon>
        <taxon>Nannocystaceae</taxon>
        <taxon>Plesiocystis</taxon>
    </lineage>
</organism>
<dbReference type="InterPro" id="IPR006901">
    <property type="entry name" value="TrmK"/>
</dbReference>
<evidence type="ECO:0008006" key="3">
    <source>
        <dbReference type="Google" id="ProtNLM"/>
    </source>
</evidence>
<reference evidence="1 2" key="1">
    <citation type="submission" date="2007-06" db="EMBL/GenBank/DDBJ databases">
        <authorList>
            <person name="Shimkets L."/>
            <person name="Ferriera S."/>
            <person name="Johnson J."/>
            <person name="Kravitz S."/>
            <person name="Beeson K."/>
            <person name="Sutton G."/>
            <person name="Rogers Y.-H."/>
            <person name="Friedman R."/>
            <person name="Frazier M."/>
            <person name="Venter J.C."/>
        </authorList>
    </citation>
    <scope>NUCLEOTIDE SEQUENCE [LARGE SCALE GENOMIC DNA]</scope>
    <source>
        <strain evidence="1 2">SIR-1</strain>
    </source>
</reference>
<dbReference type="EMBL" id="ABCS01000131">
    <property type="protein sequence ID" value="EDM74423.1"/>
    <property type="molecule type" value="Genomic_DNA"/>
</dbReference>
<proteinExistence type="predicted"/>
<dbReference type="SUPFAM" id="SSF53335">
    <property type="entry name" value="S-adenosyl-L-methionine-dependent methyltransferases"/>
    <property type="match status" value="1"/>
</dbReference>
<dbReference type="OrthoDB" id="5881184at2"/>
<keyword evidence="2" id="KW-1185">Reference proteome</keyword>
<dbReference type="PANTHER" id="PTHR38451">
    <property type="entry name" value="TRNA (ADENINE(22)-N(1))-METHYLTRANSFERASE"/>
    <property type="match status" value="1"/>
</dbReference>
<protein>
    <recommendedName>
        <fullName evidence="3">SAM-dependent methyltransferase</fullName>
    </recommendedName>
</protein>
<dbReference type="Pfam" id="PF12847">
    <property type="entry name" value="Methyltransf_18"/>
    <property type="match status" value="1"/>
</dbReference>
<evidence type="ECO:0000313" key="1">
    <source>
        <dbReference type="EMBL" id="EDM74423.1"/>
    </source>
</evidence>
<dbReference type="InterPro" id="IPR029063">
    <property type="entry name" value="SAM-dependent_MTases_sf"/>
</dbReference>
<dbReference type="RefSeq" id="WP_006976415.1">
    <property type="nucleotide sequence ID" value="NZ_ABCS01000131.1"/>
</dbReference>
<dbReference type="eggNOG" id="COG2384">
    <property type="taxonomic scope" value="Bacteria"/>
</dbReference>
<dbReference type="AlphaFoldDB" id="A6GI79"/>
<gene>
    <name evidence="1" type="ORF">PPSIR1_27818</name>
</gene>